<dbReference type="InterPro" id="IPR036236">
    <property type="entry name" value="Znf_C2H2_sf"/>
</dbReference>
<dbReference type="SUPFAM" id="SSF57667">
    <property type="entry name" value="beta-beta-alpha zinc fingers"/>
    <property type="match status" value="1"/>
</dbReference>
<feature type="compositionally biased region" description="Polar residues" evidence="1">
    <location>
        <begin position="91"/>
        <end position="110"/>
    </location>
</feature>
<organism evidence="3 4">
    <name type="scientific">Glonium stellatum</name>
    <dbReference type="NCBI Taxonomy" id="574774"/>
    <lineage>
        <taxon>Eukaryota</taxon>
        <taxon>Fungi</taxon>
        <taxon>Dikarya</taxon>
        <taxon>Ascomycota</taxon>
        <taxon>Pezizomycotina</taxon>
        <taxon>Dothideomycetes</taxon>
        <taxon>Pleosporomycetidae</taxon>
        <taxon>Gloniales</taxon>
        <taxon>Gloniaceae</taxon>
        <taxon>Glonium</taxon>
    </lineage>
</organism>
<reference evidence="3 4" key="1">
    <citation type="journal article" date="2016" name="Nat. Commun.">
        <title>Ectomycorrhizal ecology is imprinted in the genome of the dominant symbiotic fungus Cenococcum geophilum.</title>
        <authorList>
            <consortium name="DOE Joint Genome Institute"/>
            <person name="Peter M."/>
            <person name="Kohler A."/>
            <person name="Ohm R.A."/>
            <person name="Kuo A."/>
            <person name="Krutzmann J."/>
            <person name="Morin E."/>
            <person name="Arend M."/>
            <person name="Barry K.W."/>
            <person name="Binder M."/>
            <person name="Choi C."/>
            <person name="Clum A."/>
            <person name="Copeland A."/>
            <person name="Grisel N."/>
            <person name="Haridas S."/>
            <person name="Kipfer T."/>
            <person name="LaButti K."/>
            <person name="Lindquist E."/>
            <person name="Lipzen A."/>
            <person name="Maire R."/>
            <person name="Meier B."/>
            <person name="Mihaltcheva S."/>
            <person name="Molinier V."/>
            <person name="Murat C."/>
            <person name="Poggeler S."/>
            <person name="Quandt C.A."/>
            <person name="Sperisen C."/>
            <person name="Tritt A."/>
            <person name="Tisserant E."/>
            <person name="Crous P.W."/>
            <person name="Henrissat B."/>
            <person name="Nehls U."/>
            <person name="Egli S."/>
            <person name="Spatafora J.W."/>
            <person name="Grigoriev I.V."/>
            <person name="Martin F.M."/>
        </authorList>
    </citation>
    <scope>NUCLEOTIDE SEQUENCE [LARGE SCALE GENOMIC DNA]</scope>
    <source>
        <strain evidence="3 4">CBS 207.34</strain>
    </source>
</reference>
<dbReference type="InterPro" id="IPR013087">
    <property type="entry name" value="Znf_C2H2_type"/>
</dbReference>
<feature type="domain" description="C2H2-type" evidence="2">
    <location>
        <begin position="17"/>
        <end position="42"/>
    </location>
</feature>
<dbReference type="EMBL" id="KV749936">
    <property type="protein sequence ID" value="OCL07007.1"/>
    <property type="molecule type" value="Genomic_DNA"/>
</dbReference>
<evidence type="ECO:0000259" key="2">
    <source>
        <dbReference type="SMART" id="SM00355"/>
    </source>
</evidence>
<dbReference type="AlphaFoldDB" id="A0A8E2JRR7"/>
<feature type="domain" description="C2H2-type" evidence="2">
    <location>
        <begin position="154"/>
        <end position="176"/>
    </location>
</feature>
<accession>A0A8E2JRR7</accession>
<protein>
    <recommendedName>
        <fullName evidence="2">C2H2-type domain-containing protein</fullName>
    </recommendedName>
</protein>
<feature type="domain" description="C2H2-type" evidence="2">
    <location>
        <begin position="211"/>
        <end position="233"/>
    </location>
</feature>
<feature type="region of interest" description="Disordered" evidence="1">
    <location>
        <begin position="86"/>
        <end position="113"/>
    </location>
</feature>
<dbReference type="Proteomes" id="UP000250140">
    <property type="component" value="Unassembled WGS sequence"/>
</dbReference>
<evidence type="ECO:0000313" key="4">
    <source>
        <dbReference type="Proteomes" id="UP000250140"/>
    </source>
</evidence>
<evidence type="ECO:0000256" key="1">
    <source>
        <dbReference type="SAM" id="MobiDB-lite"/>
    </source>
</evidence>
<proteinExistence type="predicted"/>
<sequence length="298" mass="33403">MEGTLPVNSGGPSQWLLQCVFPGCSQYLHGFQDCTTHWQEVHHRANNPMATLMSEFSESAWLPPTGLEPSTAFNILKNNNPYSHRSFPELSGNSAQNRDTFTPSEQSQPSFDVDTVPPSYTARPDSQTGHLVDEHVSETQSNDFWCLATGDLYYYCNVCPAQRKQPKPFARHLLQHLDDMLELPYYCSSCNKNGLALFEQLSAHRCNCALFFCDRWGCHKVFRSRSSLSMHESGQDGSACLERAKQKEADTWNEVLTRLLSLGAGSFALPTGIIEGAEPARKIVAFLEKRIGSWNPSF</sequence>
<gene>
    <name evidence="3" type="ORF">AOQ84DRAFT_66558</name>
</gene>
<name>A0A8E2JRR7_9PEZI</name>
<evidence type="ECO:0000313" key="3">
    <source>
        <dbReference type="EMBL" id="OCL07007.1"/>
    </source>
</evidence>
<keyword evidence="4" id="KW-1185">Reference proteome</keyword>
<dbReference type="SMART" id="SM00355">
    <property type="entry name" value="ZnF_C2H2"/>
    <property type="match status" value="3"/>
</dbReference>